<reference evidence="4 6" key="2">
    <citation type="submission" date="2020-03" db="EMBL/GenBank/DDBJ databases">
        <title>Is there a link between lipid content and antibiotic production in Streptomyces?</title>
        <authorList>
            <person name="David M."/>
            <person name="Lejeune C."/>
            <person name="Abreu S."/>
            <person name="Thibessard A."/>
            <person name="Leblond P."/>
            <person name="Chaminade P."/>
            <person name="Virolle M.-J."/>
        </authorList>
    </citation>
    <scope>NUCLEOTIDE SEQUENCE [LARGE SCALE GENOMIC DNA]</scope>
    <source>
        <strain evidence="4 6">DSM 41481</strain>
    </source>
</reference>
<feature type="compositionally biased region" description="Basic and acidic residues" evidence="1">
    <location>
        <begin position="209"/>
        <end position="222"/>
    </location>
</feature>
<feature type="region of interest" description="Disordered" evidence="1">
    <location>
        <begin position="59"/>
        <end position="244"/>
    </location>
</feature>
<sequence length="244" mass="24599">MQEQPNRPNERPDEAEVLAGSGADTPRRVSARRVSARGRAVIAATAVAALALGGTVAYAAASGGSPSPSPTSSSSSAPWGPGERGGHGGHGGHGGPWARFGGDAVHGETTVKDPDSGEWVVRVWQRGTVEKTDGDRVTVKSEDGTSWTWTVGEDTPVRTDGSSKSKSESGSGSGSGAGALKKGESVFVAGSREGDTYTADRVFAGDLGKPGERDGRGPHDEGPGQGPWGRGDRSPDPSGGGAAT</sequence>
<proteinExistence type="predicted"/>
<evidence type="ECO:0000313" key="6">
    <source>
        <dbReference type="Proteomes" id="UP000502504"/>
    </source>
</evidence>
<evidence type="ECO:0000256" key="2">
    <source>
        <dbReference type="SAM" id="Phobius"/>
    </source>
</evidence>
<gene>
    <name evidence="3" type="ORF">AFM16_03530</name>
    <name evidence="4" type="ORF">HCX60_03725</name>
</gene>
<protein>
    <recommendedName>
        <fullName evidence="7">DUF5666 domain-containing protein</fullName>
    </recommendedName>
</protein>
<accession>A0AAE7CIR3</accession>
<evidence type="ECO:0000256" key="1">
    <source>
        <dbReference type="SAM" id="MobiDB-lite"/>
    </source>
</evidence>
<feature type="region of interest" description="Disordered" evidence="1">
    <location>
        <begin position="1"/>
        <end position="37"/>
    </location>
</feature>
<organism evidence="4 6">
    <name type="scientific">Streptomyces antibioticus</name>
    <dbReference type="NCBI Taxonomy" id="1890"/>
    <lineage>
        <taxon>Bacteria</taxon>
        <taxon>Bacillati</taxon>
        <taxon>Actinomycetota</taxon>
        <taxon>Actinomycetes</taxon>
        <taxon>Kitasatosporales</taxon>
        <taxon>Streptomycetaceae</taxon>
        <taxon>Streptomyces</taxon>
    </lineage>
</organism>
<feature type="compositionally biased region" description="Basic and acidic residues" evidence="1">
    <location>
        <begin position="128"/>
        <end position="143"/>
    </location>
</feature>
<reference evidence="3 5" key="1">
    <citation type="submission" date="2015-07" db="EMBL/GenBank/DDBJ databases">
        <title>Draft Genome Sequence of Streptomyces antibioticus, IMRU 3720 reveals insights in the evolution of actinomycin biosynthetic gene clusters in Streptomyces.</title>
        <authorList>
            <person name="Crnovcic I."/>
            <person name="Ruckert C."/>
            <person name="Kalinowksi J."/>
            <person name="Keller U."/>
        </authorList>
    </citation>
    <scope>NUCLEOTIDE SEQUENCE [LARGE SCALE GENOMIC DNA]</scope>
    <source>
        <strain evidence="3 5">DSM 41481</strain>
    </source>
</reference>
<dbReference type="Proteomes" id="UP000502504">
    <property type="component" value="Chromosome"/>
</dbReference>
<feature type="compositionally biased region" description="Low complexity" evidence="1">
    <location>
        <begin position="59"/>
        <end position="81"/>
    </location>
</feature>
<feature type="compositionally biased region" description="Basic and acidic residues" evidence="1">
    <location>
        <begin position="105"/>
        <end position="115"/>
    </location>
</feature>
<dbReference type="EMBL" id="CP050692">
    <property type="protein sequence ID" value="QIT42741.1"/>
    <property type="molecule type" value="Genomic_DNA"/>
</dbReference>
<evidence type="ECO:0000313" key="3">
    <source>
        <dbReference type="EMBL" id="OOQ55099.1"/>
    </source>
</evidence>
<evidence type="ECO:0008006" key="7">
    <source>
        <dbReference type="Google" id="ProtNLM"/>
    </source>
</evidence>
<evidence type="ECO:0000313" key="5">
    <source>
        <dbReference type="Proteomes" id="UP000190306"/>
    </source>
</evidence>
<feature type="compositionally biased region" description="Basic and acidic residues" evidence="1">
    <location>
        <begin position="155"/>
        <end position="167"/>
    </location>
</feature>
<keyword evidence="2" id="KW-1133">Transmembrane helix</keyword>
<evidence type="ECO:0000313" key="4">
    <source>
        <dbReference type="EMBL" id="QIT42741.1"/>
    </source>
</evidence>
<dbReference type="RefSeq" id="WP_078632346.1">
    <property type="nucleotide sequence ID" value="NZ_CM007717.1"/>
</dbReference>
<keyword evidence="2" id="KW-0472">Membrane</keyword>
<name>A0AAE7CIR3_STRAT</name>
<dbReference type="AlphaFoldDB" id="A0AAE7CIR3"/>
<dbReference type="Proteomes" id="UP000190306">
    <property type="component" value="Chromosome"/>
</dbReference>
<keyword evidence="5" id="KW-1185">Reference proteome</keyword>
<keyword evidence="2" id="KW-0812">Transmembrane</keyword>
<feature type="transmembrane region" description="Helical" evidence="2">
    <location>
        <begin position="40"/>
        <end position="61"/>
    </location>
</feature>
<dbReference type="EMBL" id="LHQL01000001">
    <property type="protein sequence ID" value="OOQ55099.1"/>
    <property type="molecule type" value="Genomic_DNA"/>
</dbReference>